<dbReference type="Proteomes" id="UP001168821">
    <property type="component" value="Unassembled WGS sequence"/>
</dbReference>
<feature type="transmembrane region" description="Helical" evidence="2">
    <location>
        <begin position="461"/>
        <end position="483"/>
    </location>
</feature>
<protein>
    <submittedName>
        <fullName evidence="4">Uncharacterized protein</fullName>
    </submittedName>
</protein>
<feature type="chain" id="PRO_5041307582" evidence="3">
    <location>
        <begin position="20"/>
        <end position="632"/>
    </location>
</feature>
<evidence type="ECO:0000256" key="2">
    <source>
        <dbReference type="SAM" id="Phobius"/>
    </source>
</evidence>
<keyword evidence="2" id="KW-1133">Transmembrane helix</keyword>
<evidence type="ECO:0000313" key="5">
    <source>
        <dbReference type="Proteomes" id="UP001168821"/>
    </source>
</evidence>
<gene>
    <name evidence="4" type="ORF">Zmor_007717</name>
</gene>
<reference evidence="4" key="1">
    <citation type="journal article" date="2023" name="G3 (Bethesda)">
        <title>Whole genome assemblies of Zophobas morio and Tenebrio molitor.</title>
        <authorList>
            <person name="Kaur S."/>
            <person name="Stinson S.A."/>
            <person name="diCenzo G.C."/>
        </authorList>
    </citation>
    <scope>NUCLEOTIDE SEQUENCE</scope>
    <source>
        <strain evidence="4">QUZm001</strain>
    </source>
</reference>
<feature type="compositionally biased region" description="Polar residues" evidence="1">
    <location>
        <begin position="543"/>
        <end position="573"/>
    </location>
</feature>
<keyword evidence="3" id="KW-0732">Signal</keyword>
<feature type="compositionally biased region" description="Basic residues" evidence="1">
    <location>
        <begin position="582"/>
        <end position="591"/>
    </location>
</feature>
<organism evidence="4 5">
    <name type="scientific">Zophobas morio</name>
    <dbReference type="NCBI Taxonomy" id="2755281"/>
    <lineage>
        <taxon>Eukaryota</taxon>
        <taxon>Metazoa</taxon>
        <taxon>Ecdysozoa</taxon>
        <taxon>Arthropoda</taxon>
        <taxon>Hexapoda</taxon>
        <taxon>Insecta</taxon>
        <taxon>Pterygota</taxon>
        <taxon>Neoptera</taxon>
        <taxon>Endopterygota</taxon>
        <taxon>Coleoptera</taxon>
        <taxon>Polyphaga</taxon>
        <taxon>Cucujiformia</taxon>
        <taxon>Tenebrionidae</taxon>
        <taxon>Zophobas</taxon>
    </lineage>
</organism>
<keyword evidence="2" id="KW-0812">Transmembrane</keyword>
<dbReference type="AlphaFoldDB" id="A0AA38MQ08"/>
<feature type="region of interest" description="Disordered" evidence="1">
    <location>
        <begin position="535"/>
        <end position="594"/>
    </location>
</feature>
<feature type="transmembrane region" description="Helical" evidence="2">
    <location>
        <begin position="423"/>
        <end position="449"/>
    </location>
</feature>
<dbReference type="EMBL" id="JALNTZ010000002">
    <property type="protein sequence ID" value="KAJ3663458.1"/>
    <property type="molecule type" value="Genomic_DNA"/>
</dbReference>
<keyword evidence="5" id="KW-1185">Reference proteome</keyword>
<feature type="signal peptide" evidence="3">
    <location>
        <begin position="1"/>
        <end position="19"/>
    </location>
</feature>
<accession>A0AA38MQ08</accession>
<keyword evidence="2" id="KW-0472">Membrane</keyword>
<proteinExistence type="predicted"/>
<evidence type="ECO:0000256" key="3">
    <source>
        <dbReference type="SAM" id="SignalP"/>
    </source>
</evidence>
<name>A0AA38MQ08_9CUCU</name>
<evidence type="ECO:0000256" key="1">
    <source>
        <dbReference type="SAM" id="MobiDB-lite"/>
    </source>
</evidence>
<evidence type="ECO:0000313" key="4">
    <source>
        <dbReference type="EMBL" id="KAJ3663458.1"/>
    </source>
</evidence>
<comment type="caution">
    <text evidence="4">The sequence shown here is derived from an EMBL/GenBank/DDBJ whole genome shotgun (WGS) entry which is preliminary data.</text>
</comment>
<sequence>MKQQSFGILLCALLLTTFGHEILNRHHAARSARSANVAHSRAKSPLVSTARSTFSGGCNVICEPGRESNNMTVAVSSSASVLGVYNVSAQVALVIDAKANLLLIYNYEERWGVIINIETEVVVAVDHRNDNTKISFYNIFAGNVTLKGAFDQGEKITKEKTSVFIQASLVLLTNGEYTVSASEVWGLIIHIARTVSVSLRAVLVVIRTGYFTAVISLPRLIEIINRFAHVAINSEGGVNLILEHNVTISLEVLLSFKSTFEIAGYIWEQLIGADLEHIFDGLNTDVSVLQLLAGLSDNSTININGYITFLSKLVLYIEGKISLSVFVEVFVEFIAKNKGNVNLGAEFRAAVDSLYKLIMRLRLEERLKFVYDLLVKIREGKWVVAGVNINAIIKEIDEGLHGNALQLIIAVYKLLKLKLSIELGIIVLILHLIELLTVSGGVVIVAVIVEISISTEIAKAGAGALGLILRGVRILGLFGVGLYQTLAHLPVISQIFIQITIQLKRAEYQITIEGLFKSSACGEVVKIIGEVVKDPSHAHPGEGSTTTEKIEGPTSTAKIEVTATETIEEPTSTGKGEGGGHHIPHPPKHPLPHPVPGLGHGPAVPYHRIHNAQAKRHEAQGKHHTHEKKNKA</sequence>